<keyword evidence="9" id="KW-0032">Aminotransferase</keyword>
<evidence type="ECO:0000256" key="4">
    <source>
        <dbReference type="ARBA" id="ARBA00022723"/>
    </source>
</evidence>
<feature type="domain" description="Peptidase M20 dimerisation" evidence="8">
    <location>
        <begin position="190"/>
        <end position="298"/>
    </location>
</feature>
<dbReference type="InterPro" id="IPR010182">
    <property type="entry name" value="ArgE/DapE"/>
</dbReference>
<reference evidence="9" key="2">
    <citation type="submission" date="2022-09" db="EMBL/GenBank/DDBJ databases">
        <authorList>
            <person name="Sun Q."/>
            <person name="Ohkuma M."/>
        </authorList>
    </citation>
    <scope>NUCLEOTIDE SEQUENCE</scope>
    <source>
        <strain evidence="9">JCM 13583</strain>
    </source>
</reference>
<dbReference type="Proteomes" id="UP000632195">
    <property type="component" value="Unassembled WGS sequence"/>
</dbReference>
<dbReference type="PANTHER" id="PTHR43808">
    <property type="entry name" value="ACETYLORNITHINE DEACETYLASE"/>
    <property type="match status" value="1"/>
</dbReference>
<protein>
    <submittedName>
        <fullName evidence="9">Diaminopimelate aminotransferase</fullName>
    </submittedName>
</protein>
<dbReference type="RefSeq" id="WP_188681070.1">
    <property type="nucleotide sequence ID" value="NZ_BMNY01000001.1"/>
</dbReference>
<comment type="similarity">
    <text evidence="3">Belongs to the peptidase M20A family.</text>
</comment>
<dbReference type="NCBIfam" id="TIGR01910">
    <property type="entry name" value="DapE-ArgE"/>
    <property type="match status" value="1"/>
</dbReference>
<dbReference type="GO" id="GO:0016787">
    <property type="term" value="F:hydrolase activity"/>
    <property type="evidence" value="ECO:0007669"/>
    <property type="project" value="UniProtKB-KW"/>
</dbReference>
<evidence type="ECO:0000313" key="9">
    <source>
        <dbReference type="EMBL" id="GGM75317.1"/>
    </source>
</evidence>
<evidence type="ECO:0000259" key="8">
    <source>
        <dbReference type="Pfam" id="PF07687"/>
    </source>
</evidence>
<evidence type="ECO:0000256" key="7">
    <source>
        <dbReference type="ARBA" id="ARBA00023285"/>
    </source>
</evidence>
<dbReference type="InterPro" id="IPR002933">
    <property type="entry name" value="Peptidase_M20"/>
</dbReference>
<accession>A0AA37BRP3</accession>
<evidence type="ECO:0000256" key="5">
    <source>
        <dbReference type="ARBA" id="ARBA00022801"/>
    </source>
</evidence>
<evidence type="ECO:0000256" key="2">
    <source>
        <dbReference type="ARBA" id="ARBA00001947"/>
    </source>
</evidence>
<name>A0AA37BRP3_9ARCH</name>
<dbReference type="InterPro" id="IPR036264">
    <property type="entry name" value="Bact_exopeptidase_dim_dom"/>
</dbReference>
<comment type="cofactor">
    <cofactor evidence="1">
        <name>Co(2+)</name>
        <dbReference type="ChEBI" id="CHEBI:48828"/>
    </cofactor>
</comment>
<sequence>MISADQLQQDRQLIIDWARRIIPIRAISPKSGGRGEKERADEICRILSEMGISNFTRYDVEDDTGTVRPNIVVRVGDRPRTLWVVAHIDTVPEGDLGLWTYPPFAATVEGDRIYGRGTNDNGHAVFLSLLLLQHARVGEMRYSLGIAFVSDEELGSTYGIQHLLKQGVFRKGDIIIVPDAGSESGLQIEVAEKSILWLKFTVKGKQWHASMPDNAVNALREASKLITELDRVLHEKFSASNTLFQPPVSTFEPTKHEKNVDNINTIPGTEVFYFDCRVLPVYDLDFVLDTVHDVVKEFEARSKARVTYEVIQKEQAPPPTPENSEVVKLLREAIRKRLGGEPAVIGIGGGTCAAFFRKEGMDAAVWGTEVPTTAHRPDEYVVIGHILQDRDVIEEILYGR</sequence>
<dbReference type="EMBL" id="BMNY01000001">
    <property type="protein sequence ID" value="GGM75317.1"/>
    <property type="molecule type" value="Genomic_DNA"/>
</dbReference>
<dbReference type="AlphaFoldDB" id="A0AA37BRP3"/>
<dbReference type="NCBIfam" id="NF010589">
    <property type="entry name" value="PRK13983.1"/>
    <property type="match status" value="1"/>
</dbReference>
<organism evidence="9 10">
    <name type="scientific">Thermogymnomonas acidicola</name>
    <dbReference type="NCBI Taxonomy" id="399579"/>
    <lineage>
        <taxon>Archaea</taxon>
        <taxon>Methanobacteriati</taxon>
        <taxon>Thermoplasmatota</taxon>
        <taxon>Thermoplasmata</taxon>
        <taxon>Thermoplasmatales</taxon>
        <taxon>Thermogymnomonas</taxon>
    </lineage>
</organism>
<keyword evidence="5" id="KW-0378">Hydrolase</keyword>
<dbReference type="Pfam" id="PF07687">
    <property type="entry name" value="M20_dimer"/>
    <property type="match status" value="1"/>
</dbReference>
<gene>
    <name evidence="9" type="ORF">GCM10007108_11570</name>
</gene>
<proteinExistence type="inferred from homology"/>
<dbReference type="Gene3D" id="3.30.70.360">
    <property type="match status" value="1"/>
</dbReference>
<comment type="caution">
    <text evidence="9">The sequence shown here is derived from an EMBL/GenBank/DDBJ whole genome shotgun (WGS) entry which is preliminary data.</text>
</comment>
<dbReference type="Gene3D" id="3.40.630.10">
    <property type="entry name" value="Zn peptidases"/>
    <property type="match status" value="2"/>
</dbReference>
<keyword evidence="6" id="KW-0862">Zinc</keyword>
<evidence type="ECO:0000256" key="1">
    <source>
        <dbReference type="ARBA" id="ARBA00001941"/>
    </source>
</evidence>
<keyword evidence="9" id="KW-0808">Transferase</keyword>
<dbReference type="PANTHER" id="PTHR43808:SF32">
    <property type="entry name" value="ARGE_DAPE-RELATED DEACYLASE"/>
    <property type="match status" value="1"/>
</dbReference>
<dbReference type="InterPro" id="IPR011650">
    <property type="entry name" value="Peptidase_M20_dimer"/>
</dbReference>
<dbReference type="SUPFAM" id="SSF55031">
    <property type="entry name" value="Bacterial exopeptidase dimerisation domain"/>
    <property type="match status" value="1"/>
</dbReference>
<reference evidence="9" key="1">
    <citation type="journal article" date="2014" name="Int. J. Syst. Evol. Microbiol.">
        <title>Complete genome sequence of Corynebacterium casei LMG S-19264T (=DSM 44701T), isolated from a smear-ripened cheese.</title>
        <authorList>
            <consortium name="US DOE Joint Genome Institute (JGI-PGF)"/>
            <person name="Walter F."/>
            <person name="Albersmeier A."/>
            <person name="Kalinowski J."/>
            <person name="Ruckert C."/>
        </authorList>
    </citation>
    <scope>NUCLEOTIDE SEQUENCE</scope>
    <source>
        <strain evidence="9">JCM 13583</strain>
    </source>
</reference>
<dbReference type="Pfam" id="PF01546">
    <property type="entry name" value="Peptidase_M20"/>
    <property type="match status" value="1"/>
</dbReference>
<dbReference type="SUPFAM" id="SSF53187">
    <property type="entry name" value="Zn-dependent exopeptidases"/>
    <property type="match status" value="1"/>
</dbReference>
<keyword evidence="10" id="KW-1185">Reference proteome</keyword>
<comment type="cofactor">
    <cofactor evidence="2">
        <name>Zn(2+)</name>
        <dbReference type="ChEBI" id="CHEBI:29105"/>
    </cofactor>
</comment>
<keyword evidence="4" id="KW-0479">Metal-binding</keyword>
<dbReference type="GO" id="GO:0046872">
    <property type="term" value="F:metal ion binding"/>
    <property type="evidence" value="ECO:0007669"/>
    <property type="project" value="UniProtKB-KW"/>
</dbReference>
<dbReference type="InterPro" id="IPR050072">
    <property type="entry name" value="Peptidase_M20A"/>
</dbReference>
<evidence type="ECO:0000256" key="3">
    <source>
        <dbReference type="ARBA" id="ARBA00006247"/>
    </source>
</evidence>
<evidence type="ECO:0000313" key="10">
    <source>
        <dbReference type="Proteomes" id="UP000632195"/>
    </source>
</evidence>
<evidence type="ECO:0000256" key="6">
    <source>
        <dbReference type="ARBA" id="ARBA00022833"/>
    </source>
</evidence>
<keyword evidence="7" id="KW-0170">Cobalt</keyword>
<dbReference type="GO" id="GO:0008483">
    <property type="term" value="F:transaminase activity"/>
    <property type="evidence" value="ECO:0007669"/>
    <property type="project" value="UniProtKB-KW"/>
</dbReference>